<keyword evidence="2" id="KW-1185">Reference proteome</keyword>
<dbReference type="EMBL" id="WPIN01000015">
    <property type="protein sequence ID" value="MVM34397.1"/>
    <property type="molecule type" value="Genomic_DNA"/>
</dbReference>
<dbReference type="Proteomes" id="UP000436006">
    <property type="component" value="Unassembled WGS sequence"/>
</dbReference>
<evidence type="ECO:0000313" key="1">
    <source>
        <dbReference type="EMBL" id="MVM34397.1"/>
    </source>
</evidence>
<sequence length="105" mass="11683">MIPRDRIQIVRSVRASDNAGGSTKSGETELLNGLAEVKELKSPSRPDLIQQKLSLVIQAKFWKRAGLVLLAGDTLIWNNRRFTLQGPDVAEDFKNVVRVVTAIQQ</sequence>
<organism evidence="1 2">
    <name type="scientific">Spirosoma arboris</name>
    <dbReference type="NCBI Taxonomy" id="2682092"/>
    <lineage>
        <taxon>Bacteria</taxon>
        <taxon>Pseudomonadati</taxon>
        <taxon>Bacteroidota</taxon>
        <taxon>Cytophagia</taxon>
        <taxon>Cytophagales</taxon>
        <taxon>Cytophagaceae</taxon>
        <taxon>Spirosoma</taxon>
    </lineage>
</organism>
<dbReference type="AlphaFoldDB" id="A0A7K1SKR2"/>
<reference evidence="1 2" key="1">
    <citation type="submission" date="2019-12" db="EMBL/GenBank/DDBJ databases">
        <title>Spirosoma sp. HMF4905 genome sequencing and assembly.</title>
        <authorList>
            <person name="Kang H."/>
            <person name="Cha I."/>
            <person name="Kim H."/>
            <person name="Joh K."/>
        </authorList>
    </citation>
    <scope>NUCLEOTIDE SEQUENCE [LARGE SCALE GENOMIC DNA]</scope>
    <source>
        <strain evidence="1 2">HMF4905</strain>
    </source>
</reference>
<proteinExistence type="predicted"/>
<accession>A0A7K1SKR2</accession>
<gene>
    <name evidence="1" type="ORF">GO755_30475</name>
</gene>
<dbReference type="RefSeq" id="WP_157589217.1">
    <property type="nucleotide sequence ID" value="NZ_WPIN01000015.1"/>
</dbReference>
<comment type="caution">
    <text evidence="1">The sequence shown here is derived from an EMBL/GenBank/DDBJ whole genome shotgun (WGS) entry which is preliminary data.</text>
</comment>
<evidence type="ECO:0000313" key="2">
    <source>
        <dbReference type="Proteomes" id="UP000436006"/>
    </source>
</evidence>
<name>A0A7K1SKR2_9BACT</name>
<protein>
    <submittedName>
        <fullName evidence="1">Uncharacterized protein</fullName>
    </submittedName>
</protein>